<dbReference type="GO" id="GO:0003964">
    <property type="term" value="F:RNA-directed DNA polymerase activity"/>
    <property type="evidence" value="ECO:0007669"/>
    <property type="project" value="UniProtKB-KW"/>
</dbReference>
<reference evidence="8" key="2">
    <citation type="submission" date="2014-07" db="EMBL/GenBank/DDBJ databases">
        <authorList>
            <person name="Hull J."/>
        </authorList>
    </citation>
    <scope>NUCLEOTIDE SEQUENCE</scope>
</reference>
<dbReference type="FunFam" id="3.30.70.270:FF:000020">
    <property type="entry name" value="Transposon Tf2-6 polyprotein-like Protein"/>
    <property type="match status" value="1"/>
</dbReference>
<accession>A0A0A9YYK8</accession>
<dbReference type="InterPro" id="IPR041588">
    <property type="entry name" value="Integrase_H2C2"/>
</dbReference>
<dbReference type="Pfam" id="PF17921">
    <property type="entry name" value="Integrase_H2C2"/>
    <property type="match status" value="1"/>
</dbReference>
<dbReference type="InterPro" id="IPR000477">
    <property type="entry name" value="RT_dom"/>
</dbReference>
<dbReference type="PANTHER" id="PTHR37984">
    <property type="entry name" value="PROTEIN CBG26694"/>
    <property type="match status" value="1"/>
</dbReference>
<dbReference type="InterPro" id="IPR043128">
    <property type="entry name" value="Rev_trsase/Diguanyl_cyclase"/>
</dbReference>
<evidence type="ECO:0000256" key="1">
    <source>
        <dbReference type="ARBA" id="ARBA00012493"/>
    </source>
</evidence>
<dbReference type="InterPro" id="IPR050951">
    <property type="entry name" value="Retrovirus_Pol_polyprotein"/>
</dbReference>
<dbReference type="Gene3D" id="1.10.340.70">
    <property type="match status" value="1"/>
</dbReference>
<keyword evidence="5" id="KW-0695">RNA-directed DNA polymerase</keyword>
<dbReference type="Gene3D" id="3.10.20.370">
    <property type="match status" value="1"/>
</dbReference>
<keyword evidence="4" id="KW-0255">Endonuclease</keyword>
<evidence type="ECO:0000256" key="6">
    <source>
        <dbReference type="ARBA" id="ARBA00023268"/>
    </source>
</evidence>
<dbReference type="GO" id="GO:0004519">
    <property type="term" value="F:endonuclease activity"/>
    <property type="evidence" value="ECO:0007669"/>
    <property type="project" value="UniProtKB-KW"/>
</dbReference>
<dbReference type="PANTHER" id="PTHR37984:SF5">
    <property type="entry name" value="PROTEIN NYNRIN-LIKE"/>
    <property type="match status" value="1"/>
</dbReference>
<dbReference type="CDD" id="cd09274">
    <property type="entry name" value="RNase_HI_RT_Ty3"/>
    <property type="match status" value="1"/>
</dbReference>
<reference evidence="8" key="1">
    <citation type="journal article" date="2014" name="PLoS ONE">
        <title>Transcriptome-Based Identification of ABC Transporters in the Western Tarnished Plant Bug Lygus hesperus.</title>
        <authorList>
            <person name="Hull J.J."/>
            <person name="Chaney K."/>
            <person name="Geib S.M."/>
            <person name="Fabrick J.A."/>
            <person name="Brent C.S."/>
            <person name="Walsh D."/>
            <person name="Lavine L.C."/>
        </authorList>
    </citation>
    <scope>NUCLEOTIDE SEQUENCE</scope>
</reference>
<dbReference type="EC" id="2.7.7.49" evidence="1"/>
<keyword evidence="2" id="KW-0808">Transferase</keyword>
<proteinExistence type="predicted"/>
<dbReference type="Gene3D" id="3.30.70.270">
    <property type="match status" value="2"/>
</dbReference>
<dbReference type="EMBL" id="GBHO01008979">
    <property type="protein sequence ID" value="JAG34625.1"/>
    <property type="molecule type" value="Transcribed_RNA"/>
</dbReference>
<dbReference type="InterPro" id="IPR043502">
    <property type="entry name" value="DNA/RNA_pol_sf"/>
</dbReference>
<organism evidence="8">
    <name type="scientific">Lygus hesperus</name>
    <name type="common">Western plant bug</name>
    <dbReference type="NCBI Taxonomy" id="30085"/>
    <lineage>
        <taxon>Eukaryota</taxon>
        <taxon>Metazoa</taxon>
        <taxon>Ecdysozoa</taxon>
        <taxon>Arthropoda</taxon>
        <taxon>Hexapoda</taxon>
        <taxon>Insecta</taxon>
        <taxon>Pterygota</taxon>
        <taxon>Neoptera</taxon>
        <taxon>Paraneoptera</taxon>
        <taxon>Hemiptera</taxon>
        <taxon>Heteroptera</taxon>
        <taxon>Panheteroptera</taxon>
        <taxon>Cimicomorpha</taxon>
        <taxon>Miridae</taxon>
        <taxon>Mirini</taxon>
        <taxon>Lygus</taxon>
    </lineage>
</organism>
<dbReference type="SUPFAM" id="SSF56672">
    <property type="entry name" value="DNA/RNA polymerases"/>
    <property type="match status" value="1"/>
</dbReference>
<protein>
    <recommendedName>
        <fullName evidence="1">RNA-directed DNA polymerase</fullName>
        <ecNumber evidence="1">2.7.7.49</ecNumber>
    </recommendedName>
</protein>
<feature type="non-terminal residue" evidence="8">
    <location>
        <position position="1"/>
    </location>
</feature>
<dbReference type="Pfam" id="PF17919">
    <property type="entry name" value="RT_RNaseH_2"/>
    <property type="match status" value="1"/>
</dbReference>
<keyword evidence="3" id="KW-0540">Nuclease</keyword>
<evidence type="ECO:0000256" key="2">
    <source>
        <dbReference type="ARBA" id="ARBA00022695"/>
    </source>
</evidence>
<dbReference type="Pfam" id="PF00078">
    <property type="entry name" value="RVT_1"/>
    <property type="match status" value="1"/>
</dbReference>
<dbReference type="PROSITE" id="PS50878">
    <property type="entry name" value="RT_POL"/>
    <property type="match status" value="1"/>
</dbReference>
<sequence length="476" mass="53836">LQDVIPSSISSCVFKYVDDLAISSASFDQHLAVLKELFQSFRVSGVTISKEKSNFLQSKITFLGFKISSKGVETDPEKLQTIQEFRKPTSKKDVQSFLGFVQFYSRFSNQLAKVSGPLRDLTRKDKYFYWGTAEENSFSKIKQIFANNVILSHPNLDKPFHLYVDASDLGLGAELAQEDDDGVIRPVQFASRALKNFECNWASFEKEFKGLVWAIEKFQHFLREGKQFIVHTDNKALSAWSSITVSNQRIARWVSFLNQFNFKLVHIKGSENVGADYLSRTNAGNKEDIKLGVNVIDKTQAKEELSRVLSMIRQEQINDELLKGIIDSLQGGIHADSLGYNLVGNLLFVKSVTGNKCVVPGSLKVDLVVATHIFYGHVGPHKVHKLLENGFVIKGLRKICHTVLSTCHVCQTCKKGREANRQPMVPRLASRVNETWSIDLFGPLPKGGGLNMYWWWWTTCQNLWGLNLFGELLQMK</sequence>
<name>A0A0A9YYK8_LYGHE</name>
<dbReference type="InterPro" id="IPR041577">
    <property type="entry name" value="RT_RNaseH_2"/>
</dbReference>
<dbReference type="FunFam" id="3.10.20.370:FF:000001">
    <property type="entry name" value="Retrovirus-related Pol polyprotein from transposon 17.6-like protein"/>
    <property type="match status" value="1"/>
</dbReference>
<keyword evidence="2" id="KW-0548">Nucleotidyltransferase</keyword>
<feature type="domain" description="Reverse transcriptase" evidence="7">
    <location>
        <begin position="1"/>
        <end position="67"/>
    </location>
</feature>
<evidence type="ECO:0000256" key="5">
    <source>
        <dbReference type="ARBA" id="ARBA00022918"/>
    </source>
</evidence>
<keyword evidence="6" id="KW-0511">Multifunctional enzyme</keyword>
<dbReference type="AlphaFoldDB" id="A0A0A9YYK8"/>
<keyword evidence="4" id="KW-0378">Hydrolase</keyword>
<evidence type="ECO:0000313" key="8">
    <source>
        <dbReference type="EMBL" id="JAG34625.1"/>
    </source>
</evidence>
<gene>
    <name evidence="8" type="primary">pol_504</name>
    <name evidence="8" type="ORF">CM83_40228</name>
</gene>
<evidence type="ECO:0000259" key="7">
    <source>
        <dbReference type="PROSITE" id="PS50878"/>
    </source>
</evidence>
<evidence type="ECO:0000256" key="3">
    <source>
        <dbReference type="ARBA" id="ARBA00022722"/>
    </source>
</evidence>
<evidence type="ECO:0000256" key="4">
    <source>
        <dbReference type="ARBA" id="ARBA00022759"/>
    </source>
</evidence>